<dbReference type="RefSeq" id="WP_053398302.1">
    <property type="nucleotide sequence ID" value="NZ_DBFJNZ010000090.1"/>
</dbReference>
<dbReference type="Pfam" id="PF03061">
    <property type="entry name" value="4HBT"/>
    <property type="match status" value="1"/>
</dbReference>
<dbReference type="CDD" id="cd03443">
    <property type="entry name" value="PaaI_thioesterase"/>
    <property type="match status" value="1"/>
</dbReference>
<sequence>MRKIKNPWMDKEGYNCFGCSPDNPIGVHMEFFEDGDDIISFWKPQTHYQGWIDTMHGGILCTLIDEIAGWVIFRKLQTSGMTTHLEIRYKKPVMTTEPQITLRAHIAEQRRNLVTIEVTLENSKGEICTEGKATYFAFNKEKAKEMGFTSCELEGEELLPM</sequence>
<dbReference type="PANTHER" id="PTHR47260">
    <property type="entry name" value="UPF0644 PROTEIN PB2B4.06"/>
    <property type="match status" value="1"/>
</dbReference>
<proteinExistence type="predicted"/>
<dbReference type="PANTHER" id="PTHR47260:SF3">
    <property type="entry name" value="THIOESTERASE FAMILY PROTEIN (AFU_ORTHOLOGUE AFUA_7G03960)"/>
    <property type="match status" value="1"/>
</dbReference>
<accession>A0A8E1QXK9</accession>
<name>A0A8E1QXK9_9BACT</name>
<dbReference type="SUPFAM" id="SSF54637">
    <property type="entry name" value="Thioesterase/thiol ester dehydrase-isomerase"/>
    <property type="match status" value="1"/>
</dbReference>
<dbReference type="InterPro" id="IPR052061">
    <property type="entry name" value="PTE-AB_protein"/>
</dbReference>
<dbReference type="Gene3D" id="3.10.129.10">
    <property type="entry name" value="Hotdog Thioesterase"/>
    <property type="match status" value="1"/>
</dbReference>
<keyword evidence="3" id="KW-1185">Reference proteome</keyword>
<dbReference type="InterPro" id="IPR006683">
    <property type="entry name" value="Thioestr_dom"/>
</dbReference>
<dbReference type="OrthoDB" id="9792301at2"/>
<dbReference type="GO" id="GO:0016790">
    <property type="term" value="F:thiolester hydrolase activity"/>
    <property type="evidence" value="ECO:0007669"/>
    <property type="project" value="UniProtKB-ARBA"/>
</dbReference>
<evidence type="ECO:0000313" key="3">
    <source>
        <dbReference type="Proteomes" id="UP000036951"/>
    </source>
</evidence>
<dbReference type="EMBL" id="LFQU01000011">
    <property type="protein sequence ID" value="KOO68626.1"/>
    <property type="molecule type" value="Genomic_DNA"/>
</dbReference>
<comment type="caution">
    <text evidence="2">The sequence shown here is derived from an EMBL/GenBank/DDBJ whole genome shotgun (WGS) entry which is preliminary data.</text>
</comment>
<protein>
    <submittedName>
        <fullName evidence="2">Thioesterase</fullName>
    </submittedName>
</protein>
<gene>
    <name evidence="2" type="ORF">ACU52_07265</name>
</gene>
<reference evidence="2 3" key="1">
    <citation type="submission" date="2015-06" db="EMBL/GenBank/DDBJ databases">
        <title>Prevotella sp. 109, sp. nov., a novel member of the family Prevotellaceae isolated from human faeces.</title>
        <authorList>
            <person name="Shkoporov A.N."/>
            <person name="Chaplin A.V."/>
            <person name="Kafarskaia L.I."/>
            <person name="Efimov B.A."/>
        </authorList>
    </citation>
    <scope>NUCLEOTIDE SEQUENCE [LARGE SCALE GENOMIC DNA]</scope>
    <source>
        <strain evidence="2 3">109</strain>
    </source>
</reference>
<organism evidence="2 3">
    <name type="scientific">Xylanibacter rarus</name>
    <dbReference type="NCBI Taxonomy" id="1676614"/>
    <lineage>
        <taxon>Bacteria</taxon>
        <taxon>Pseudomonadati</taxon>
        <taxon>Bacteroidota</taxon>
        <taxon>Bacteroidia</taxon>
        <taxon>Bacteroidales</taxon>
        <taxon>Prevotellaceae</taxon>
        <taxon>Xylanibacter</taxon>
    </lineage>
</organism>
<dbReference type="Proteomes" id="UP000036951">
    <property type="component" value="Unassembled WGS sequence"/>
</dbReference>
<feature type="domain" description="Thioesterase" evidence="1">
    <location>
        <begin position="54"/>
        <end position="128"/>
    </location>
</feature>
<dbReference type="InterPro" id="IPR029069">
    <property type="entry name" value="HotDog_dom_sf"/>
</dbReference>
<evidence type="ECO:0000259" key="1">
    <source>
        <dbReference type="Pfam" id="PF03061"/>
    </source>
</evidence>
<dbReference type="AlphaFoldDB" id="A0A8E1QXK9"/>
<evidence type="ECO:0000313" key="2">
    <source>
        <dbReference type="EMBL" id="KOO68626.1"/>
    </source>
</evidence>